<accession>A0A926IFW6</accession>
<dbReference type="AlphaFoldDB" id="A0A926IFW6"/>
<dbReference type="RefSeq" id="WP_249334413.1">
    <property type="nucleotide sequence ID" value="NZ_JACRSY010000054.1"/>
</dbReference>
<sequence>MMNINNMGVFISELRREANMTQFELAEILHVSHQAVSKWERLESLPDITMLPLLAETFNITVDELLKGEREGQTERSEEKTKVEVFVGDIVIDKIDQAKVALKELENVQDILEGIAPLTKPKVFEEIIEGVNIDLESISGFLPFLGAEALGEIIHKVIEEGDLNKVDEGIYPFLKAEHKNMLIDYYIAEEKEWDEIEDIYPFLSANQQEKLMEHFMSHWMKDELEGLYPFMTLELRNSLIDLVITRGEYEMIESLIPFLNAEQKDKVIDHAKEEGVKKRVMENWAPFLNQKQLKKLLFDNL</sequence>
<dbReference type="GO" id="GO:0003677">
    <property type="term" value="F:DNA binding"/>
    <property type="evidence" value="ECO:0007669"/>
    <property type="project" value="UniProtKB-KW"/>
</dbReference>
<dbReference type="InterPro" id="IPR010982">
    <property type="entry name" value="Lambda_DNA-bd_dom_sf"/>
</dbReference>
<dbReference type="PANTHER" id="PTHR46558:SF11">
    <property type="entry name" value="HTH-TYPE TRANSCRIPTIONAL REGULATOR XRE"/>
    <property type="match status" value="1"/>
</dbReference>
<dbReference type="Proteomes" id="UP000655830">
    <property type="component" value="Unassembled WGS sequence"/>
</dbReference>
<evidence type="ECO:0000313" key="4">
    <source>
        <dbReference type="Proteomes" id="UP000655830"/>
    </source>
</evidence>
<evidence type="ECO:0000259" key="2">
    <source>
        <dbReference type="PROSITE" id="PS50943"/>
    </source>
</evidence>
<dbReference type="InterPro" id="IPR001387">
    <property type="entry name" value="Cro/C1-type_HTH"/>
</dbReference>
<dbReference type="Pfam" id="PF01381">
    <property type="entry name" value="HTH_3"/>
    <property type="match status" value="1"/>
</dbReference>
<dbReference type="CDD" id="cd00093">
    <property type="entry name" value="HTH_XRE"/>
    <property type="match status" value="1"/>
</dbReference>
<dbReference type="SMART" id="SM00530">
    <property type="entry name" value="HTH_XRE"/>
    <property type="match status" value="1"/>
</dbReference>
<comment type="caution">
    <text evidence="3">The sequence shown here is derived from an EMBL/GenBank/DDBJ whole genome shotgun (WGS) entry which is preliminary data.</text>
</comment>
<name>A0A926IFW6_9FIRM</name>
<proteinExistence type="predicted"/>
<dbReference type="PANTHER" id="PTHR46558">
    <property type="entry name" value="TRACRIPTIONAL REGULATORY PROTEIN-RELATED-RELATED"/>
    <property type="match status" value="1"/>
</dbReference>
<dbReference type="EMBL" id="JACRSY010000054">
    <property type="protein sequence ID" value="MBC8581469.1"/>
    <property type="molecule type" value="Genomic_DNA"/>
</dbReference>
<dbReference type="Gene3D" id="1.10.260.40">
    <property type="entry name" value="lambda repressor-like DNA-binding domains"/>
    <property type="match status" value="1"/>
</dbReference>
<dbReference type="PROSITE" id="PS50943">
    <property type="entry name" value="HTH_CROC1"/>
    <property type="match status" value="1"/>
</dbReference>
<gene>
    <name evidence="3" type="ORF">H8718_18435</name>
</gene>
<organism evidence="3 4">
    <name type="scientific">Zhenhengia yiwuensis</name>
    <dbReference type="NCBI Taxonomy" id="2763666"/>
    <lineage>
        <taxon>Bacteria</taxon>
        <taxon>Bacillati</taxon>
        <taxon>Bacillota</taxon>
        <taxon>Clostridia</taxon>
        <taxon>Lachnospirales</taxon>
        <taxon>Lachnospiraceae</taxon>
        <taxon>Zhenhengia</taxon>
    </lineage>
</organism>
<dbReference type="SUPFAM" id="SSF47413">
    <property type="entry name" value="lambda repressor-like DNA-binding domains"/>
    <property type="match status" value="1"/>
</dbReference>
<evidence type="ECO:0000256" key="1">
    <source>
        <dbReference type="ARBA" id="ARBA00023125"/>
    </source>
</evidence>
<keyword evidence="1" id="KW-0238">DNA-binding</keyword>
<protein>
    <submittedName>
        <fullName evidence="3">Helix-turn-helix transcriptional regulator</fullName>
    </submittedName>
</protein>
<evidence type="ECO:0000313" key="3">
    <source>
        <dbReference type="EMBL" id="MBC8581469.1"/>
    </source>
</evidence>
<keyword evidence="4" id="KW-1185">Reference proteome</keyword>
<reference evidence="3" key="1">
    <citation type="submission" date="2020-08" db="EMBL/GenBank/DDBJ databases">
        <title>Genome public.</title>
        <authorList>
            <person name="Liu C."/>
            <person name="Sun Q."/>
        </authorList>
    </citation>
    <scope>NUCLEOTIDE SEQUENCE</scope>
    <source>
        <strain evidence="3">NSJ-12</strain>
    </source>
</reference>
<feature type="domain" description="HTH cro/C1-type" evidence="2">
    <location>
        <begin position="11"/>
        <end position="65"/>
    </location>
</feature>